<evidence type="ECO:0000256" key="2">
    <source>
        <dbReference type="SAM" id="Phobius"/>
    </source>
</evidence>
<comment type="caution">
    <text evidence="4">The sequence shown here is derived from an EMBL/GenBank/DDBJ whole genome shotgun (WGS) entry which is preliminary data.</text>
</comment>
<keyword evidence="2" id="KW-0812">Transmembrane</keyword>
<dbReference type="InterPro" id="IPR025646">
    <property type="entry name" value="DUF4350"/>
</dbReference>
<feature type="compositionally biased region" description="Low complexity" evidence="1">
    <location>
        <begin position="11"/>
        <end position="26"/>
    </location>
</feature>
<gene>
    <name evidence="4" type="ORF">BJ988_004039</name>
</gene>
<dbReference type="Pfam" id="PF14258">
    <property type="entry name" value="DUF4350"/>
    <property type="match status" value="1"/>
</dbReference>
<dbReference type="RefSeq" id="WP_179659704.1">
    <property type="nucleotide sequence ID" value="NZ_JACBZR010000001.1"/>
</dbReference>
<evidence type="ECO:0000313" key="4">
    <source>
        <dbReference type="EMBL" id="NYI79391.1"/>
    </source>
</evidence>
<organism evidence="4 5">
    <name type="scientific">Nocardioides panzhihuensis</name>
    <dbReference type="NCBI Taxonomy" id="860243"/>
    <lineage>
        <taxon>Bacteria</taxon>
        <taxon>Bacillati</taxon>
        <taxon>Actinomycetota</taxon>
        <taxon>Actinomycetes</taxon>
        <taxon>Propionibacteriales</taxon>
        <taxon>Nocardioidaceae</taxon>
        <taxon>Nocardioides</taxon>
    </lineage>
</organism>
<proteinExistence type="predicted"/>
<name>A0A7Z0DPI8_9ACTN</name>
<dbReference type="EMBL" id="JACBZR010000001">
    <property type="protein sequence ID" value="NYI79391.1"/>
    <property type="molecule type" value="Genomic_DNA"/>
</dbReference>
<feature type="domain" description="DUF4350" evidence="3">
    <location>
        <begin position="65"/>
        <end position="227"/>
    </location>
</feature>
<keyword evidence="2" id="KW-0472">Membrane</keyword>
<feature type="compositionally biased region" description="Acidic residues" evidence="1">
    <location>
        <begin position="1"/>
        <end position="10"/>
    </location>
</feature>
<keyword evidence="2" id="KW-1133">Transmembrane helix</keyword>
<dbReference type="Proteomes" id="UP000564496">
    <property type="component" value="Unassembled WGS sequence"/>
</dbReference>
<protein>
    <recommendedName>
        <fullName evidence="3">DUF4350 domain-containing protein</fullName>
    </recommendedName>
</protein>
<keyword evidence="5" id="KW-1185">Reference proteome</keyword>
<sequence length="389" mass="41843">MSIPTDDEVSTDPVTGPTTGPATGSAGWFRRHRPLLAVALAFVVAVTLAYLATPKGQESYAPYDPESPDPDGTRALVRVLEEHGVEVDVVRSAERLESAEIGQDTTVLVTGTDALGEDTASRLRERTDDADLILSDPPPYVSAMLDIPYALSQTPETIEADCDDPRWEGLSIQADAVTAYDAGSCFPHETGAVLAPADGLTVWGAPQVLTNDQILRADNAAVALRLLGGSDRLVWYIPSFDDLAPDETHSAGSLLPPWIKPALWILLLAVVAFALARGRRLGPLAVEPLPVHVRAAETTRSLGRLYRRSGDRTHAATTLRHAARARLARRLRLDRDATTEAVVRAVVHRTGRPDLEVSALLTGSPIENDQDLITLANALAALEEEVRHP</sequence>
<evidence type="ECO:0000259" key="3">
    <source>
        <dbReference type="Pfam" id="PF14258"/>
    </source>
</evidence>
<dbReference type="AlphaFoldDB" id="A0A7Z0DPI8"/>
<evidence type="ECO:0000256" key="1">
    <source>
        <dbReference type="SAM" id="MobiDB-lite"/>
    </source>
</evidence>
<evidence type="ECO:0000313" key="5">
    <source>
        <dbReference type="Proteomes" id="UP000564496"/>
    </source>
</evidence>
<feature type="region of interest" description="Disordered" evidence="1">
    <location>
        <begin position="1"/>
        <end position="26"/>
    </location>
</feature>
<feature type="transmembrane region" description="Helical" evidence="2">
    <location>
        <begin position="35"/>
        <end position="52"/>
    </location>
</feature>
<accession>A0A7Z0DPI8</accession>
<reference evidence="4 5" key="1">
    <citation type="submission" date="2020-07" db="EMBL/GenBank/DDBJ databases">
        <title>Sequencing the genomes of 1000 actinobacteria strains.</title>
        <authorList>
            <person name="Klenk H.-P."/>
        </authorList>
    </citation>
    <scope>NUCLEOTIDE SEQUENCE [LARGE SCALE GENOMIC DNA]</scope>
    <source>
        <strain evidence="4 5">DSM 26487</strain>
    </source>
</reference>